<dbReference type="NCBIfam" id="TIGR03943">
    <property type="entry name" value="TIGR03943 family putative permease subunit"/>
    <property type="match status" value="1"/>
</dbReference>
<dbReference type="PANTHER" id="PTHR40047:SF1">
    <property type="entry name" value="UPF0703 PROTEIN YCGQ"/>
    <property type="match status" value="1"/>
</dbReference>
<dbReference type="EMBL" id="CP034170">
    <property type="protein sequence ID" value="AZI58276.1"/>
    <property type="molecule type" value="Genomic_DNA"/>
</dbReference>
<evidence type="ECO:0000259" key="4">
    <source>
        <dbReference type="Pfam" id="PF21537"/>
    </source>
</evidence>
<dbReference type="PANTHER" id="PTHR40047">
    <property type="entry name" value="UPF0703 PROTEIN YCGQ"/>
    <property type="match status" value="1"/>
</dbReference>
<evidence type="ECO:0000313" key="5">
    <source>
        <dbReference type="EMBL" id="AZI58276.1"/>
    </source>
</evidence>
<reference evidence="5 6" key="1">
    <citation type="submission" date="2018-11" db="EMBL/GenBank/DDBJ databases">
        <authorList>
            <person name="Da X."/>
        </authorList>
    </citation>
    <scope>NUCLEOTIDE SEQUENCE [LARGE SCALE GENOMIC DNA]</scope>
    <source>
        <strain evidence="5 6">S14-144</strain>
    </source>
</reference>
<feature type="region of interest" description="Disordered" evidence="1">
    <location>
        <begin position="132"/>
        <end position="154"/>
    </location>
</feature>
<keyword evidence="2" id="KW-1133">Transmembrane helix</keyword>
<dbReference type="Pfam" id="PF09323">
    <property type="entry name" value="DUF1980"/>
    <property type="match status" value="1"/>
</dbReference>
<feature type="transmembrane region" description="Helical" evidence="2">
    <location>
        <begin position="12"/>
        <end position="30"/>
    </location>
</feature>
<feature type="transmembrane region" description="Helical" evidence="2">
    <location>
        <begin position="36"/>
        <end position="55"/>
    </location>
</feature>
<name>A0A3G8ZW86_9ACTN</name>
<dbReference type="KEGG" id="nak:EH165_09135"/>
<gene>
    <name evidence="5" type="ORF">EH165_09135</name>
</gene>
<evidence type="ECO:0000259" key="3">
    <source>
        <dbReference type="Pfam" id="PF09323"/>
    </source>
</evidence>
<feature type="domain" description="DUF1980" evidence="4">
    <location>
        <begin position="167"/>
        <end position="263"/>
    </location>
</feature>
<organism evidence="5 6">
    <name type="scientific">Nakamurella antarctica</name>
    <dbReference type="NCBI Taxonomy" id="1902245"/>
    <lineage>
        <taxon>Bacteria</taxon>
        <taxon>Bacillati</taxon>
        <taxon>Actinomycetota</taxon>
        <taxon>Actinomycetes</taxon>
        <taxon>Nakamurellales</taxon>
        <taxon>Nakamurellaceae</taxon>
        <taxon>Nakamurella</taxon>
    </lineage>
</organism>
<keyword evidence="2" id="KW-0812">Transmembrane</keyword>
<accession>A0A3G8ZW86</accession>
<evidence type="ECO:0000256" key="1">
    <source>
        <dbReference type="SAM" id="MobiDB-lite"/>
    </source>
</evidence>
<dbReference type="InterPro" id="IPR048447">
    <property type="entry name" value="DUF1980_C"/>
</dbReference>
<dbReference type="InterPro" id="IPR048493">
    <property type="entry name" value="DUF1980_N"/>
</dbReference>
<reference evidence="5 6" key="2">
    <citation type="submission" date="2018-12" db="EMBL/GenBank/DDBJ databases">
        <title>Nakamurella antarcticus sp. nov., isolated from Antarctica South Shetland Islands soil.</title>
        <authorList>
            <person name="Peng F."/>
        </authorList>
    </citation>
    <scope>NUCLEOTIDE SEQUENCE [LARGE SCALE GENOMIC DNA]</scope>
    <source>
        <strain evidence="5 6">S14-144</strain>
    </source>
</reference>
<feature type="domain" description="DUF1980" evidence="3">
    <location>
        <begin position="8"/>
        <end position="123"/>
    </location>
</feature>
<feature type="region of interest" description="Disordered" evidence="1">
    <location>
        <begin position="66"/>
        <end position="94"/>
    </location>
</feature>
<dbReference type="OrthoDB" id="359029at2"/>
<evidence type="ECO:0000313" key="6">
    <source>
        <dbReference type="Proteomes" id="UP000268084"/>
    </source>
</evidence>
<dbReference type="Pfam" id="PF21537">
    <property type="entry name" value="DUF1980_C"/>
    <property type="match status" value="1"/>
</dbReference>
<evidence type="ECO:0000256" key="2">
    <source>
        <dbReference type="SAM" id="Phobius"/>
    </source>
</evidence>
<protein>
    <submittedName>
        <fullName evidence="5">TIGR03943 family protein</fullName>
    </submittedName>
</protein>
<dbReference type="InterPro" id="IPR052955">
    <property type="entry name" value="UPF0703_membrane_permease"/>
</dbReference>
<dbReference type="InterPro" id="IPR015402">
    <property type="entry name" value="DUF1980"/>
</dbReference>
<dbReference type="AlphaFoldDB" id="A0A3G8ZW86"/>
<sequence length="265" mass="28251">MNKETQSIVTTMLGGLLISITLSGIFTSYVKPGFRPVLLTAGVILVVVGILNLLMTIRDDVRAAKAAEHAKQSEKKTHGHDSHGHDTHGHDHSKSKAPWLIMAPVLVLLLVAPPALGADSVERSTVCLNNGGDGLVHPSRRTDPSPPLPDGSPPQLTMADFISRALYDSSYSVVDEDVRVTVFVVPSSCKEGGYDLVRLRISCCAADAFAQRVHVDGDSPVPANTWVNATVRAVKDTGDEGNNYIPSATVVALETIPAPDEPYES</sequence>
<dbReference type="Proteomes" id="UP000268084">
    <property type="component" value="Chromosome"/>
</dbReference>
<keyword evidence="2" id="KW-0472">Membrane</keyword>
<keyword evidence="6" id="KW-1185">Reference proteome</keyword>
<dbReference type="RefSeq" id="WP_124799185.1">
    <property type="nucleotide sequence ID" value="NZ_CP034170.1"/>
</dbReference>
<proteinExistence type="predicted"/>